<protein>
    <submittedName>
        <fullName evidence="2">Uncharacterized protein</fullName>
    </submittedName>
</protein>
<keyword evidence="1" id="KW-0812">Transmembrane</keyword>
<evidence type="ECO:0000313" key="2">
    <source>
        <dbReference type="EMBL" id="VDO98501.1"/>
    </source>
</evidence>
<evidence type="ECO:0000256" key="1">
    <source>
        <dbReference type="SAM" id="Phobius"/>
    </source>
</evidence>
<keyword evidence="1" id="KW-1133">Transmembrane helix</keyword>
<reference evidence="2 3" key="1">
    <citation type="submission" date="2018-11" db="EMBL/GenBank/DDBJ databases">
        <authorList>
            <consortium name="Pathogen Informatics"/>
        </authorList>
    </citation>
    <scope>NUCLEOTIDE SEQUENCE [LARGE SCALE GENOMIC DNA]</scope>
    <source>
        <strain>Denwood</strain>
        <strain evidence="3">Zambia</strain>
    </source>
</reference>
<gene>
    <name evidence="2" type="ORF">SMTD_LOCUS3724</name>
</gene>
<keyword evidence="1" id="KW-0472">Membrane</keyword>
<accession>A0A3P7ZDF9</accession>
<keyword evidence="3" id="KW-1185">Reference proteome</keyword>
<name>A0A3P7ZDF9_9TREM</name>
<dbReference type="EMBL" id="UZAL01007591">
    <property type="protein sequence ID" value="VDO98501.1"/>
    <property type="molecule type" value="Genomic_DNA"/>
</dbReference>
<organism evidence="2 3">
    <name type="scientific">Schistosoma mattheei</name>
    <dbReference type="NCBI Taxonomy" id="31246"/>
    <lineage>
        <taxon>Eukaryota</taxon>
        <taxon>Metazoa</taxon>
        <taxon>Spiralia</taxon>
        <taxon>Lophotrochozoa</taxon>
        <taxon>Platyhelminthes</taxon>
        <taxon>Trematoda</taxon>
        <taxon>Digenea</taxon>
        <taxon>Strigeidida</taxon>
        <taxon>Schistosomatoidea</taxon>
        <taxon>Schistosomatidae</taxon>
        <taxon>Schistosoma</taxon>
    </lineage>
</organism>
<feature type="transmembrane region" description="Helical" evidence="1">
    <location>
        <begin position="6"/>
        <end position="24"/>
    </location>
</feature>
<evidence type="ECO:0000313" key="3">
    <source>
        <dbReference type="Proteomes" id="UP000269396"/>
    </source>
</evidence>
<dbReference type="AlphaFoldDB" id="A0A3P7ZDF9"/>
<proteinExistence type="predicted"/>
<dbReference type="Proteomes" id="UP000269396">
    <property type="component" value="Unassembled WGS sequence"/>
</dbReference>
<sequence>MNLFIHLVIIQILLSVYPPIVHIMHPFKAKKSV</sequence>